<feature type="domain" description="C2H2-type" evidence="15">
    <location>
        <begin position="326"/>
        <end position="353"/>
    </location>
</feature>
<evidence type="ECO:0000256" key="8">
    <source>
        <dbReference type="ARBA" id="ARBA00023015"/>
    </source>
</evidence>
<keyword evidence="11" id="KW-0539">Nucleus</keyword>
<comment type="similarity">
    <text evidence="3">Belongs to the krueppel C2H2-type zinc-finger protein family.</text>
</comment>
<evidence type="ECO:0000256" key="1">
    <source>
        <dbReference type="ARBA" id="ARBA00003767"/>
    </source>
</evidence>
<dbReference type="PROSITE" id="PS50157">
    <property type="entry name" value="ZINC_FINGER_C2H2_2"/>
    <property type="match status" value="11"/>
</dbReference>
<accession>A0A6P7FHV4</accession>
<evidence type="ECO:0000256" key="2">
    <source>
        <dbReference type="ARBA" id="ARBA00004123"/>
    </source>
</evidence>
<dbReference type="PROSITE" id="PS51915">
    <property type="entry name" value="ZAD"/>
    <property type="match status" value="1"/>
</dbReference>
<evidence type="ECO:0000256" key="12">
    <source>
        <dbReference type="PROSITE-ProRule" id="PRU00042"/>
    </source>
</evidence>
<feature type="domain" description="C2H2-type" evidence="15">
    <location>
        <begin position="476"/>
        <end position="503"/>
    </location>
</feature>
<evidence type="ECO:0000259" key="15">
    <source>
        <dbReference type="PROSITE" id="PS50157"/>
    </source>
</evidence>
<dbReference type="AlphaFoldDB" id="A0A6P7FHV4"/>
<organism evidence="17">
    <name type="scientific">Diabrotica virgifera virgifera</name>
    <name type="common">western corn rootworm</name>
    <dbReference type="NCBI Taxonomy" id="50390"/>
    <lineage>
        <taxon>Eukaryota</taxon>
        <taxon>Metazoa</taxon>
        <taxon>Ecdysozoa</taxon>
        <taxon>Arthropoda</taxon>
        <taxon>Hexapoda</taxon>
        <taxon>Insecta</taxon>
        <taxon>Pterygota</taxon>
        <taxon>Neoptera</taxon>
        <taxon>Endopterygota</taxon>
        <taxon>Coleoptera</taxon>
        <taxon>Polyphaga</taxon>
        <taxon>Cucujiformia</taxon>
        <taxon>Chrysomeloidea</taxon>
        <taxon>Chrysomelidae</taxon>
        <taxon>Galerucinae</taxon>
        <taxon>Diabroticina</taxon>
        <taxon>Diabroticites</taxon>
        <taxon>Diabrotica</taxon>
    </lineage>
</organism>
<dbReference type="Gene3D" id="3.30.160.60">
    <property type="entry name" value="Classic Zinc Finger"/>
    <property type="match status" value="10"/>
</dbReference>
<dbReference type="GO" id="GO:0003677">
    <property type="term" value="F:DNA binding"/>
    <property type="evidence" value="ECO:0007669"/>
    <property type="project" value="UniProtKB-KW"/>
</dbReference>
<dbReference type="GO" id="GO:0048598">
    <property type="term" value="P:embryonic morphogenesis"/>
    <property type="evidence" value="ECO:0007669"/>
    <property type="project" value="UniProtKB-ARBA"/>
</dbReference>
<feature type="domain" description="C2H2-type" evidence="15">
    <location>
        <begin position="383"/>
        <end position="411"/>
    </location>
</feature>
<reference evidence="17" key="1">
    <citation type="submission" date="2025-08" db="UniProtKB">
        <authorList>
            <consortium name="RefSeq"/>
        </authorList>
    </citation>
    <scope>IDENTIFICATION</scope>
    <source>
        <tissue evidence="17">Whole insect</tissue>
    </source>
</reference>
<dbReference type="InterPro" id="IPR012934">
    <property type="entry name" value="Znf_AD"/>
</dbReference>
<evidence type="ECO:0000256" key="11">
    <source>
        <dbReference type="ARBA" id="ARBA00023242"/>
    </source>
</evidence>
<dbReference type="FunFam" id="3.30.160.60:FF:001498">
    <property type="entry name" value="Zinc finger protein 404"/>
    <property type="match status" value="2"/>
</dbReference>
<feature type="domain" description="C2H2-type" evidence="15">
    <location>
        <begin position="193"/>
        <end position="216"/>
    </location>
</feature>
<keyword evidence="6 12" id="KW-0863">Zinc-finger</keyword>
<feature type="domain" description="ZAD" evidence="16">
    <location>
        <begin position="14"/>
        <end position="83"/>
    </location>
</feature>
<gene>
    <name evidence="17" type="primary">LOC114328198</name>
</gene>
<dbReference type="PANTHER" id="PTHR24377">
    <property type="entry name" value="IP01015P-RELATED"/>
    <property type="match status" value="1"/>
</dbReference>
<dbReference type="SMART" id="SM00355">
    <property type="entry name" value="ZnF_C2H2"/>
    <property type="match status" value="11"/>
</dbReference>
<feature type="binding site" evidence="13">
    <location>
        <position position="59"/>
    </location>
    <ligand>
        <name>Zn(2+)</name>
        <dbReference type="ChEBI" id="CHEBI:29105"/>
    </ligand>
</feature>
<comment type="subcellular location">
    <subcellularLocation>
        <location evidence="2">Nucleus</location>
    </subcellularLocation>
</comment>
<dbReference type="GO" id="GO:0005634">
    <property type="term" value="C:nucleus"/>
    <property type="evidence" value="ECO:0007669"/>
    <property type="project" value="UniProtKB-SubCell"/>
</dbReference>
<feature type="binding site" evidence="13">
    <location>
        <position position="56"/>
    </location>
    <ligand>
        <name>Zn(2+)</name>
        <dbReference type="ChEBI" id="CHEBI:29105"/>
    </ligand>
</feature>
<feature type="domain" description="C2H2-type" evidence="15">
    <location>
        <begin position="504"/>
        <end position="526"/>
    </location>
</feature>
<evidence type="ECO:0000256" key="13">
    <source>
        <dbReference type="PROSITE-ProRule" id="PRU01263"/>
    </source>
</evidence>
<dbReference type="SMART" id="SM00868">
    <property type="entry name" value="zf-AD"/>
    <property type="match status" value="1"/>
</dbReference>
<feature type="compositionally biased region" description="Acidic residues" evidence="14">
    <location>
        <begin position="104"/>
        <end position="115"/>
    </location>
</feature>
<evidence type="ECO:0000259" key="16">
    <source>
        <dbReference type="PROSITE" id="PS51915"/>
    </source>
</evidence>
<dbReference type="InParanoid" id="A0A6P7FHV4"/>
<sequence>MDTREIPKNTDIATLCRACLASEDVKEELKSSLYDIYKQLTELKFEKEDKFPQFVCLQCSNKLQDISSFIQTCRSSVQYLEKWLTTKEQESDDDYFPDDNKYDDSEDDDNEDDEFQPTKSRKSIKNGNSSKSRVENCSCETCGKKFSRYGALGRHMKIHLGIKPYECKGCDKKFTQKSTLDRHMLTHTGEKPFQCNLCGKLFVRKNQIVQHIKKVHPKVTTKEHSSIITERDKMIYFDDNQTAAEPVVVTPVVPGVKDELEVTIEENEPKKEVAVSAEPQEEVTIDVPKVKKKRMELCLCNLCGKEFKRREYLRNHMAIHDNIKPYTCQICGSGFTQRQALSRHKLVHTKERPYQCNLCGKTFTRKEKLTDHIRCHEEGVDPHLCFHCGRRFKDREYLRKHLRYYLMGDKGRWKKEAKKCLCPECGKEVHSEAYLKVHLLSHTGEKPFSCNLCDKKFTVNATLQHHLNIHKGVKPFECTQCTKAFRTNHSLKIHEMMHAGERPYKCSTCDKGFVRRSHLKRHIRLH</sequence>
<evidence type="ECO:0000256" key="10">
    <source>
        <dbReference type="ARBA" id="ARBA00023163"/>
    </source>
</evidence>
<feature type="domain" description="C2H2-type" evidence="15">
    <location>
        <begin position="298"/>
        <end position="325"/>
    </location>
</feature>
<dbReference type="FunFam" id="3.30.160.60:FF:001273">
    <property type="entry name" value="Zinc finger protein"/>
    <property type="match status" value="1"/>
</dbReference>
<keyword evidence="9" id="KW-0238">DNA-binding</keyword>
<evidence type="ECO:0000256" key="14">
    <source>
        <dbReference type="SAM" id="MobiDB-lite"/>
    </source>
</evidence>
<dbReference type="FunFam" id="3.30.160.60:FF:000100">
    <property type="entry name" value="Zinc finger 45-like"/>
    <property type="match status" value="1"/>
</dbReference>
<evidence type="ECO:0000256" key="9">
    <source>
        <dbReference type="ARBA" id="ARBA00023125"/>
    </source>
</evidence>
<dbReference type="GO" id="GO:0008270">
    <property type="term" value="F:zinc ion binding"/>
    <property type="evidence" value="ECO:0007669"/>
    <property type="project" value="UniProtKB-UniRule"/>
</dbReference>
<feature type="region of interest" description="Disordered" evidence="14">
    <location>
        <begin position="90"/>
        <end position="135"/>
    </location>
</feature>
<dbReference type="Gene3D" id="3.40.1800.20">
    <property type="match status" value="1"/>
</dbReference>
<dbReference type="Pfam" id="PF07776">
    <property type="entry name" value="zf-AD"/>
    <property type="match status" value="1"/>
</dbReference>
<dbReference type="InterPro" id="IPR050826">
    <property type="entry name" value="Krueppel_C2H2_ZnFinger"/>
</dbReference>
<keyword evidence="4 13" id="KW-0479">Metal-binding</keyword>
<dbReference type="SUPFAM" id="SSF57667">
    <property type="entry name" value="beta-beta-alpha zinc fingers"/>
    <property type="match status" value="6"/>
</dbReference>
<evidence type="ECO:0000256" key="7">
    <source>
        <dbReference type="ARBA" id="ARBA00022833"/>
    </source>
</evidence>
<feature type="binding site" evidence="13">
    <location>
        <position position="16"/>
    </location>
    <ligand>
        <name>Zn(2+)</name>
        <dbReference type="ChEBI" id="CHEBI:29105"/>
    </ligand>
</feature>
<keyword evidence="5" id="KW-0677">Repeat</keyword>
<dbReference type="FunFam" id="3.30.160.60:FF:000188">
    <property type="entry name" value="Zinc finger protein 787"/>
    <property type="match status" value="1"/>
</dbReference>
<keyword evidence="10" id="KW-0804">Transcription</keyword>
<dbReference type="InterPro" id="IPR036236">
    <property type="entry name" value="Znf_C2H2_sf"/>
</dbReference>
<evidence type="ECO:0000256" key="6">
    <source>
        <dbReference type="ARBA" id="ARBA00022771"/>
    </source>
</evidence>
<proteinExistence type="inferred from homology"/>
<keyword evidence="7 13" id="KW-0862">Zinc</keyword>
<feature type="domain" description="C2H2-type" evidence="15">
    <location>
        <begin position="420"/>
        <end position="447"/>
    </location>
</feature>
<dbReference type="InterPro" id="IPR013087">
    <property type="entry name" value="Znf_C2H2_type"/>
</dbReference>
<feature type="binding site" evidence="13">
    <location>
        <position position="19"/>
    </location>
    <ligand>
        <name>Zn(2+)</name>
        <dbReference type="ChEBI" id="CHEBI:29105"/>
    </ligand>
</feature>
<feature type="domain" description="C2H2-type" evidence="15">
    <location>
        <begin position="354"/>
        <end position="376"/>
    </location>
</feature>
<dbReference type="FunFam" id="3.30.160.60:FF:000624">
    <property type="entry name" value="zinc finger protein 697"/>
    <property type="match status" value="1"/>
</dbReference>
<dbReference type="Pfam" id="PF00096">
    <property type="entry name" value="zf-C2H2"/>
    <property type="match status" value="10"/>
</dbReference>
<evidence type="ECO:0000256" key="4">
    <source>
        <dbReference type="ARBA" id="ARBA00022723"/>
    </source>
</evidence>
<dbReference type="PROSITE" id="PS00028">
    <property type="entry name" value="ZINC_FINGER_C2H2_1"/>
    <property type="match status" value="10"/>
</dbReference>
<dbReference type="RefSeq" id="XP_028132785.1">
    <property type="nucleotide sequence ID" value="XM_028276984.1"/>
</dbReference>
<evidence type="ECO:0000256" key="3">
    <source>
        <dbReference type="ARBA" id="ARBA00006991"/>
    </source>
</evidence>
<dbReference type="KEGG" id="dvv:114328198"/>
<evidence type="ECO:0000313" key="17">
    <source>
        <dbReference type="RefSeq" id="XP_028132785.1"/>
    </source>
</evidence>
<name>A0A6P7FHV4_DIAVI</name>
<feature type="domain" description="C2H2-type" evidence="15">
    <location>
        <begin position="165"/>
        <end position="192"/>
    </location>
</feature>
<comment type="function">
    <text evidence="1">May be involved in transcriptional regulation.</text>
</comment>
<feature type="domain" description="C2H2-type" evidence="15">
    <location>
        <begin position="448"/>
        <end position="475"/>
    </location>
</feature>
<feature type="domain" description="C2H2-type" evidence="15">
    <location>
        <begin position="137"/>
        <end position="164"/>
    </location>
</feature>
<keyword evidence="8" id="KW-0805">Transcription regulation</keyword>
<dbReference type="SUPFAM" id="SSF57716">
    <property type="entry name" value="Glucocorticoid receptor-like (DNA-binding domain)"/>
    <property type="match status" value="1"/>
</dbReference>
<dbReference type="FunFam" id="3.30.160.60:FF:000097">
    <property type="entry name" value="Zinc finger protein"/>
    <property type="match status" value="1"/>
</dbReference>
<protein>
    <submittedName>
        <fullName evidence="17">Zinc finger protein 3 homolog</fullName>
    </submittedName>
</protein>
<evidence type="ECO:0000256" key="5">
    <source>
        <dbReference type="ARBA" id="ARBA00022737"/>
    </source>
</evidence>
<dbReference type="OrthoDB" id="3437960at2759"/>